<feature type="region of interest" description="Disordered" evidence="1">
    <location>
        <begin position="356"/>
        <end position="375"/>
    </location>
</feature>
<evidence type="ECO:0000259" key="4">
    <source>
        <dbReference type="Pfam" id="PF11887"/>
    </source>
</evidence>
<evidence type="ECO:0000313" key="5">
    <source>
        <dbReference type="EMBL" id="MDR7362565.1"/>
    </source>
</evidence>
<dbReference type="EMBL" id="JAVDYG010000001">
    <property type="protein sequence ID" value="MDR7362565.1"/>
    <property type="molecule type" value="Genomic_DNA"/>
</dbReference>
<sequence length="375" mass="39924">MSSHKTPKRAGRVAWTERDPAVIAVVGLVLIALLLLVAGSWQRLPFVDRSTSYRAEFTDAAGLVTGEEVRVAGVKVGTVRDIELAGDKVVVGFTVTGVRLGTRTEAGIEVKTLLGQHFLSVTPAGQGSLREDALIPVARTSTPVNIVPAFNRLADETAHTDTAQVAAAFDSLATTLRRTAPDMEGALTGLSRLSTSVTKRDRQIASLFDKAESVTGVVAARDKELGELLTASDQVLSVLERRKETIREVISGTRALAVQLRGLVRDNRAALGPALEDLDTVVRVLRRNEDDIERSLTYLAPYAREFTNVGGSGEWFDSSLKFPKNLSLCSTGDSTDPTGGLLDPVLSALNQQVNGSSQPCLPLGPATGSRRQGGS</sequence>
<keyword evidence="2" id="KW-0472">Membrane</keyword>
<organism evidence="5 6">
    <name type="scientific">Nocardioides marmoribigeumensis</name>
    <dbReference type="NCBI Taxonomy" id="433649"/>
    <lineage>
        <taxon>Bacteria</taxon>
        <taxon>Bacillati</taxon>
        <taxon>Actinomycetota</taxon>
        <taxon>Actinomycetes</taxon>
        <taxon>Propionibacteriales</taxon>
        <taxon>Nocardioidaceae</taxon>
        <taxon>Nocardioides</taxon>
    </lineage>
</organism>
<keyword evidence="2" id="KW-1133">Transmembrane helix</keyword>
<evidence type="ECO:0000256" key="2">
    <source>
        <dbReference type="SAM" id="Phobius"/>
    </source>
</evidence>
<accession>A0ABU2BVB4</accession>
<keyword evidence="2" id="KW-0812">Transmembrane</keyword>
<dbReference type="InterPro" id="IPR003399">
    <property type="entry name" value="Mce/MlaD"/>
</dbReference>
<dbReference type="PANTHER" id="PTHR33371">
    <property type="entry name" value="INTERMEMBRANE PHOSPHOLIPID TRANSPORT SYSTEM BINDING PROTEIN MLAD-RELATED"/>
    <property type="match status" value="1"/>
</dbReference>
<evidence type="ECO:0000313" key="6">
    <source>
        <dbReference type="Proteomes" id="UP001183648"/>
    </source>
</evidence>
<dbReference type="InterPro" id="IPR024516">
    <property type="entry name" value="Mce_C"/>
</dbReference>
<dbReference type="Pfam" id="PF02470">
    <property type="entry name" value="MlaD"/>
    <property type="match status" value="1"/>
</dbReference>
<comment type="caution">
    <text evidence="5">The sequence shown here is derived from an EMBL/GenBank/DDBJ whole genome shotgun (WGS) entry which is preliminary data.</text>
</comment>
<evidence type="ECO:0000256" key="1">
    <source>
        <dbReference type="SAM" id="MobiDB-lite"/>
    </source>
</evidence>
<dbReference type="InterPro" id="IPR052336">
    <property type="entry name" value="MlaD_Phospholipid_Transporter"/>
</dbReference>
<feature type="domain" description="Mce/MlaD" evidence="3">
    <location>
        <begin position="50"/>
        <end position="123"/>
    </location>
</feature>
<dbReference type="Proteomes" id="UP001183648">
    <property type="component" value="Unassembled WGS sequence"/>
</dbReference>
<gene>
    <name evidence="5" type="ORF">J2S63_002118</name>
</gene>
<name>A0ABU2BVB4_9ACTN</name>
<dbReference type="RefSeq" id="WP_310301870.1">
    <property type="nucleotide sequence ID" value="NZ_BAAAPS010000008.1"/>
</dbReference>
<keyword evidence="6" id="KW-1185">Reference proteome</keyword>
<dbReference type="InterPro" id="IPR005693">
    <property type="entry name" value="Mce"/>
</dbReference>
<feature type="domain" description="Mammalian cell entry C-terminal" evidence="4">
    <location>
        <begin position="128"/>
        <end position="313"/>
    </location>
</feature>
<dbReference type="Pfam" id="PF11887">
    <property type="entry name" value="Mce4_CUP1"/>
    <property type="match status" value="1"/>
</dbReference>
<protein>
    <submittedName>
        <fullName evidence="5">Phospholipid/cholesterol/gamma-HCH transport system substrate-binding protein</fullName>
    </submittedName>
</protein>
<proteinExistence type="predicted"/>
<reference evidence="5 6" key="1">
    <citation type="submission" date="2023-07" db="EMBL/GenBank/DDBJ databases">
        <title>Sequencing the genomes of 1000 actinobacteria strains.</title>
        <authorList>
            <person name="Klenk H.-P."/>
        </authorList>
    </citation>
    <scope>NUCLEOTIDE SEQUENCE [LARGE SCALE GENOMIC DNA]</scope>
    <source>
        <strain evidence="5 6">DSM 19426</strain>
    </source>
</reference>
<dbReference type="PANTHER" id="PTHR33371:SF18">
    <property type="entry name" value="MCE-FAMILY PROTEIN MCE3C"/>
    <property type="match status" value="1"/>
</dbReference>
<dbReference type="NCBIfam" id="TIGR00996">
    <property type="entry name" value="Mtu_fam_mce"/>
    <property type="match status" value="1"/>
</dbReference>
<dbReference type="PRINTS" id="PR01782">
    <property type="entry name" value="MCEVIRFACTOR"/>
</dbReference>
<evidence type="ECO:0000259" key="3">
    <source>
        <dbReference type="Pfam" id="PF02470"/>
    </source>
</evidence>
<feature type="transmembrane region" description="Helical" evidence="2">
    <location>
        <begin position="21"/>
        <end position="41"/>
    </location>
</feature>